<keyword evidence="2" id="KW-1185">Reference proteome</keyword>
<dbReference type="Proteomes" id="UP000250321">
    <property type="component" value="Unassembled WGS sequence"/>
</dbReference>
<name>A0A314YFX0_PRUYE</name>
<dbReference type="AlphaFoldDB" id="A0A314YFX0"/>
<reference evidence="1 2" key="1">
    <citation type="submission" date="2018-02" db="EMBL/GenBank/DDBJ databases">
        <title>Draft genome of wild Prunus yedoensis var. nudiflora.</title>
        <authorList>
            <person name="Baek S."/>
            <person name="Kim J.-H."/>
            <person name="Choi K."/>
            <person name="Kim G.-B."/>
            <person name="Cho A."/>
            <person name="Jang H."/>
            <person name="Shin C.-H."/>
            <person name="Yu H.-J."/>
            <person name="Mun J.-H."/>
        </authorList>
    </citation>
    <scope>NUCLEOTIDE SEQUENCE [LARGE SCALE GENOMIC DNA]</scope>
    <source>
        <strain evidence="2">cv. Jeju island</strain>
        <tissue evidence="1">Leaf</tissue>
    </source>
</reference>
<accession>A0A314YFX0</accession>
<dbReference type="EMBL" id="PJQY01001295">
    <property type="protein sequence ID" value="PQQ03941.1"/>
    <property type="molecule type" value="Genomic_DNA"/>
</dbReference>
<proteinExistence type="predicted"/>
<evidence type="ECO:0000313" key="2">
    <source>
        <dbReference type="Proteomes" id="UP000250321"/>
    </source>
</evidence>
<gene>
    <name evidence="1" type="ORF">Pyn_33420</name>
</gene>
<evidence type="ECO:0000313" key="1">
    <source>
        <dbReference type="EMBL" id="PQQ03941.1"/>
    </source>
</evidence>
<dbReference type="SUPFAM" id="SSF56112">
    <property type="entry name" value="Protein kinase-like (PK-like)"/>
    <property type="match status" value="1"/>
</dbReference>
<organism evidence="1 2">
    <name type="scientific">Prunus yedoensis var. nudiflora</name>
    <dbReference type="NCBI Taxonomy" id="2094558"/>
    <lineage>
        <taxon>Eukaryota</taxon>
        <taxon>Viridiplantae</taxon>
        <taxon>Streptophyta</taxon>
        <taxon>Embryophyta</taxon>
        <taxon>Tracheophyta</taxon>
        <taxon>Spermatophyta</taxon>
        <taxon>Magnoliopsida</taxon>
        <taxon>eudicotyledons</taxon>
        <taxon>Gunneridae</taxon>
        <taxon>Pentapetalae</taxon>
        <taxon>rosids</taxon>
        <taxon>fabids</taxon>
        <taxon>Rosales</taxon>
        <taxon>Rosaceae</taxon>
        <taxon>Amygdaloideae</taxon>
        <taxon>Amygdaleae</taxon>
        <taxon>Prunus</taxon>
    </lineage>
</organism>
<protein>
    <submittedName>
        <fullName evidence="1">Uncharacterized protein</fullName>
    </submittedName>
</protein>
<dbReference type="InterPro" id="IPR011009">
    <property type="entry name" value="Kinase-like_dom_sf"/>
</dbReference>
<comment type="caution">
    <text evidence="1">The sequence shown here is derived from an EMBL/GenBank/DDBJ whole genome shotgun (WGS) entry which is preliminary data.</text>
</comment>
<sequence>MDATRELVVLHGGSPPVGFILCFKDKNIHLDEQIISRNQGFVSSQILQQTWATYYGTTISIEATKGLAILHGESPPVGFILCFKDMNIHLDENLKVKLLGFGLTDPKYHLTQILFYNQYFAPEYSGK</sequence>